<dbReference type="RefSeq" id="WP_161391303.1">
    <property type="nucleotide sequence ID" value="NZ_JBHSCP010000001.1"/>
</dbReference>
<dbReference type="NCBIfam" id="TIGR00305">
    <property type="entry name" value="putative toxin-antitoxin system toxin component, PIN family"/>
    <property type="match status" value="1"/>
</dbReference>
<dbReference type="InterPro" id="IPR002850">
    <property type="entry name" value="PIN_toxin-like"/>
</dbReference>
<keyword evidence="3" id="KW-1185">Reference proteome</keyword>
<dbReference type="InterPro" id="IPR029060">
    <property type="entry name" value="PIN-like_dom_sf"/>
</dbReference>
<evidence type="ECO:0000313" key="2">
    <source>
        <dbReference type="EMBL" id="MXO99592.1"/>
    </source>
</evidence>
<gene>
    <name evidence="2" type="ORF">GRI97_11395</name>
</gene>
<dbReference type="OrthoDB" id="9802272at2"/>
<evidence type="ECO:0000313" key="3">
    <source>
        <dbReference type="Proteomes" id="UP000469430"/>
    </source>
</evidence>
<dbReference type="InterPro" id="IPR002716">
    <property type="entry name" value="PIN_dom"/>
</dbReference>
<dbReference type="PANTHER" id="PTHR34610:SF4">
    <property type="entry name" value="SLL8027 PROTEIN"/>
    <property type="match status" value="1"/>
</dbReference>
<dbReference type="Pfam" id="PF13470">
    <property type="entry name" value="PIN_3"/>
    <property type="match status" value="1"/>
</dbReference>
<feature type="domain" description="PIN" evidence="1">
    <location>
        <begin position="1"/>
        <end position="117"/>
    </location>
</feature>
<dbReference type="AlphaFoldDB" id="A0A6I4TUV0"/>
<dbReference type="Proteomes" id="UP000469430">
    <property type="component" value="Unassembled WGS sequence"/>
</dbReference>
<dbReference type="SUPFAM" id="SSF88723">
    <property type="entry name" value="PIN domain-like"/>
    <property type="match status" value="1"/>
</dbReference>
<dbReference type="Gene3D" id="3.40.50.1010">
    <property type="entry name" value="5'-nuclease"/>
    <property type="match status" value="1"/>
</dbReference>
<sequence>MRVILDTNVLIAALISRHSPPEAIYRAWRSGRFELVTSRQQIDELRRVSRYPKLKEILPNHRIAAMINNLDRAVILDQLPDLPEGMGSADPDDDFLLSMVAASNADFLVTGDRRAGILQRGSFQRARILNPSAFCDALGLAGKQPLR</sequence>
<proteinExistence type="predicted"/>
<protein>
    <submittedName>
        <fullName evidence="2">Putative toxin-antitoxin system toxin component, PIN family</fullName>
    </submittedName>
</protein>
<comment type="caution">
    <text evidence="2">The sequence shown here is derived from an EMBL/GenBank/DDBJ whole genome shotgun (WGS) entry which is preliminary data.</text>
</comment>
<reference evidence="2 3" key="1">
    <citation type="submission" date="2019-12" db="EMBL/GenBank/DDBJ databases">
        <title>Genomic-based taxomic classification of the family Erythrobacteraceae.</title>
        <authorList>
            <person name="Xu L."/>
        </authorList>
    </citation>
    <scope>NUCLEOTIDE SEQUENCE [LARGE SCALE GENOMIC DNA]</scope>
    <source>
        <strain evidence="2 3">S36</strain>
    </source>
</reference>
<name>A0A6I4TUV0_9SPHN</name>
<accession>A0A6I4TUV0</accession>
<dbReference type="SMART" id="SM00670">
    <property type="entry name" value="PINc"/>
    <property type="match status" value="1"/>
</dbReference>
<dbReference type="EMBL" id="WTYJ01000002">
    <property type="protein sequence ID" value="MXO99592.1"/>
    <property type="molecule type" value="Genomic_DNA"/>
</dbReference>
<dbReference type="PANTHER" id="PTHR34610">
    <property type="entry name" value="SSL7007 PROTEIN"/>
    <property type="match status" value="1"/>
</dbReference>
<evidence type="ECO:0000259" key="1">
    <source>
        <dbReference type="SMART" id="SM00670"/>
    </source>
</evidence>
<organism evidence="2 3">
    <name type="scientific">Croceibacterium xixiisoli</name>
    <dbReference type="NCBI Taxonomy" id="1476466"/>
    <lineage>
        <taxon>Bacteria</taxon>
        <taxon>Pseudomonadati</taxon>
        <taxon>Pseudomonadota</taxon>
        <taxon>Alphaproteobacteria</taxon>
        <taxon>Sphingomonadales</taxon>
        <taxon>Erythrobacteraceae</taxon>
        <taxon>Croceibacterium</taxon>
    </lineage>
</organism>